<feature type="compositionally biased region" description="Low complexity" evidence="1">
    <location>
        <begin position="37"/>
        <end position="49"/>
    </location>
</feature>
<feature type="region of interest" description="Disordered" evidence="1">
    <location>
        <begin position="1"/>
        <end position="61"/>
    </location>
</feature>
<evidence type="ECO:0000256" key="2">
    <source>
        <dbReference type="SAM" id="Phobius"/>
    </source>
</evidence>
<keyword evidence="4" id="KW-1185">Reference proteome</keyword>
<comment type="caution">
    <text evidence="3">The sequence shown here is derived from an EMBL/GenBank/DDBJ whole genome shotgun (WGS) entry which is preliminary data.</text>
</comment>
<reference evidence="3 4" key="1">
    <citation type="submission" date="2019-07" db="EMBL/GenBank/DDBJ databases">
        <title>Whole genome shotgun sequence of Cellulomonas terrae NBRC 100819.</title>
        <authorList>
            <person name="Hosoyama A."/>
            <person name="Uohara A."/>
            <person name="Ohji S."/>
            <person name="Ichikawa N."/>
        </authorList>
    </citation>
    <scope>NUCLEOTIDE SEQUENCE [LARGE SCALE GENOMIC DNA]</scope>
    <source>
        <strain evidence="3 4">NBRC 100819</strain>
    </source>
</reference>
<evidence type="ECO:0000313" key="3">
    <source>
        <dbReference type="EMBL" id="GEL99464.1"/>
    </source>
</evidence>
<keyword evidence="2" id="KW-0812">Transmembrane</keyword>
<sequence>MSDTGRPGPERPAGQPTAPISNWQAMQKPPTAPIPTTPSSSDTAVSPASPTEPPAPAASGRPRWLVPAIIGGVVVVIAAIVIALVTSGGDDDTADGPPAVASTILLPSPTPTVEPVARPATTAFAVALPTSVLQYALATSAVDPEWQAAGAVEAYTETYTDGGSGTVTVRSGQWETPEEAAALAATLVAGFPAAPEPDPSASPSASTGPTLPQSGEVSAGGAVAGTYSIADAGDGTGIAVWTNGSTVFQATAPVADIADFYNAFPL</sequence>
<keyword evidence="2" id="KW-0472">Membrane</keyword>
<dbReference type="RefSeq" id="WP_186814879.1">
    <property type="nucleotide sequence ID" value="NZ_BJWH01000017.1"/>
</dbReference>
<feature type="transmembrane region" description="Helical" evidence="2">
    <location>
        <begin position="64"/>
        <end position="85"/>
    </location>
</feature>
<evidence type="ECO:0000313" key="4">
    <source>
        <dbReference type="Proteomes" id="UP000321049"/>
    </source>
</evidence>
<dbReference type="Proteomes" id="UP000321049">
    <property type="component" value="Unassembled WGS sequence"/>
</dbReference>
<organism evidence="3 4">
    <name type="scientific">Cellulomonas terrae</name>
    <dbReference type="NCBI Taxonomy" id="311234"/>
    <lineage>
        <taxon>Bacteria</taxon>
        <taxon>Bacillati</taxon>
        <taxon>Actinomycetota</taxon>
        <taxon>Actinomycetes</taxon>
        <taxon>Micrococcales</taxon>
        <taxon>Cellulomonadaceae</taxon>
        <taxon>Cellulomonas</taxon>
    </lineage>
</organism>
<evidence type="ECO:0000256" key="1">
    <source>
        <dbReference type="SAM" id="MobiDB-lite"/>
    </source>
</evidence>
<feature type="region of interest" description="Disordered" evidence="1">
    <location>
        <begin position="192"/>
        <end position="218"/>
    </location>
</feature>
<dbReference type="EMBL" id="BJWH01000017">
    <property type="protein sequence ID" value="GEL99464.1"/>
    <property type="molecule type" value="Genomic_DNA"/>
</dbReference>
<name>A0A511JNF5_9CELL</name>
<protein>
    <submittedName>
        <fullName evidence="3">Uncharacterized protein</fullName>
    </submittedName>
</protein>
<proteinExistence type="predicted"/>
<dbReference type="AlphaFoldDB" id="A0A511JNF5"/>
<gene>
    <name evidence="3" type="ORF">CTE05_30110</name>
</gene>
<accession>A0A511JNF5</accession>
<keyword evidence="2" id="KW-1133">Transmembrane helix</keyword>